<keyword evidence="6" id="KW-1185">Reference proteome</keyword>
<dbReference type="SUPFAM" id="SSF100950">
    <property type="entry name" value="NagB/RpiA/CoA transferase-like"/>
    <property type="match status" value="1"/>
</dbReference>
<comment type="catalytic activity">
    <reaction evidence="4">
        <text>(6S)-5-formyl-5,6,7,8-tetrahydrofolate + ATP = (6R)-5,10-methenyltetrahydrofolate + ADP + phosphate</text>
        <dbReference type="Rhea" id="RHEA:10488"/>
        <dbReference type="ChEBI" id="CHEBI:30616"/>
        <dbReference type="ChEBI" id="CHEBI:43474"/>
        <dbReference type="ChEBI" id="CHEBI:57455"/>
        <dbReference type="ChEBI" id="CHEBI:57457"/>
        <dbReference type="ChEBI" id="CHEBI:456216"/>
        <dbReference type="EC" id="6.3.3.2"/>
    </reaction>
</comment>
<keyword evidence="4" id="KW-0479">Metal-binding</keyword>
<gene>
    <name evidence="5" type="ORF">RT717_25855</name>
</gene>
<evidence type="ECO:0000256" key="4">
    <source>
        <dbReference type="RuleBase" id="RU361279"/>
    </source>
</evidence>
<dbReference type="InterPro" id="IPR024185">
    <property type="entry name" value="FTHF_cligase-like_sf"/>
</dbReference>
<protein>
    <recommendedName>
        <fullName evidence="4">5-formyltetrahydrofolate cyclo-ligase</fullName>
        <ecNumber evidence="4">6.3.3.2</ecNumber>
    </recommendedName>
</protein>
<dbReference type="GO" id="GO:0030272">
    <property type="term" value="F:5-formyltetrahydrofolate cyclo-ligase activity"/>
    <property type="evidence" value="ECO:0007669"/>
    <property type="project" value="UniProtKB-EC"/>
</dbReference>
<comment type="cofactor">
    <cofactor evidence="4">
        <name>Mg(2+)</name>
        <dbReference type="ChEBI" id="CHEBI:18420"/>
    </cofactor>
</comment>
<dbReference type="Proteomes" id="UP001302349">
    <property type="component" value="Chromosome"/>
</dbReference>
<proteinExistence type="inferred from homology"/>
<evidence type="ECO:0000313" key="5">
    <source>
        <dbReference type="EMBL" id="WOK06502.1"/>
    </source>
</evidence>
<dbReference type="InterPro" id="IPR037171">
    <property type="entry name" value="NagB/RpiA_transferase-like"/>
</dbReference>
<keyword evidence="2 4" id="KW-0547">Nucleotide-binding</keyword>
<dbReference type="EMBL" id="CP136051">
    <property type="protein sequence ID" value="WOK06502.1"/>
    <property type="molecule type" value="Genomic_DNA"/>
</dbReference>
<keyword evidence="3 4" id="KW-0067">ATP-binding</keyword>
<dbReference type="InterPro" id="IPR002698">
    <property type="entry name" value="FTHF_cligase"/>
</dbReference>
<keyword evidence="5" id="KW-0436">Ligase</keyword>
<dbReference type="PIRSF" id="PIRSF006806">
    <property type="entry name" value="FTHF_cligase"/>
    <property type="match status" value="1"/>
</dbReference>
<dbReference type="Pfam" id="PF01812">
    <property type="entry name" value="5-FTHF_cyc-lig"/>
    <property type="match status" value="1"/>
</dbReference>
<evidence type="ECO:0000256" key="1">
    <source>
        <dbReference type="ARBA" id="ARBA00010638"/>
    </source>
</evidence>
<dbReference type="RefSeq" id="WP_317489222.1">
    <property type="nucleotide sequence ID" value="NZ_CP136051.1"/>
</dbReference>
<evidence type="ECO:0000313" key="6">
    <source>
        <dbReference type="Proteomes" id="UP001302349"/>
    </source>
</evidence>
<organism evidence="5 6">
    <name type="scientific">Imperialibacter roseus</name>
    <dbReference type="NCBI Taxonomy" id="1324217"/>
    <lineage>
        <taxon>Bacteria</taxon>
        <taxon>Pseudomonadati</taxon>
        <taxon>Bacteroidota</taxon>
        <taxon>Cytophagia</taxon>
        <taxon>Cytophagales</taxon>
        <taxon>Flammeovirgaceae</taxon>
        <taxon>Imperialibacter</taxon>
    </lineage>
</organism>
<comment type="similarity">
    <text evidence="1 4">Belongs to the 5-formyltetrahydrofolate cyclo-ligase family.</text>
</comment>
<evidence type="ECO:0000256" key="2">
    <source>
        <dbReference type="ARBA" id="ARBA00022741"/>
    </source>
</evidence>
<dbReference type="Gene3D" id="3.40.50.10420">
    <property type="entry name" value="NagB/RpiA/CoA transferase-like"/>
    <property type="match status" value="1"/>
</dbReference>
<sequence>MDKPALRKIYLEKRKALSQEEWRMACDSLFEQVKNNGALIGPGPVHIFLPIEKFKEVDTWPIIRWLWQEGIRTMTSVTDTERGTLSHVWFDDKTHFNTSKWGIPEPVNAPPADPSLCTVIFVPLLVADKHGHRIGYGKGFYDGFLALVPERTKKVGLSLLPILEEIHVAEQHDVKLDRVLAPERN</sequence>
<accession>A0ABZ0ISD8</accession>
<reference evidence="5 6" key="1">
    <citation type="journal article" date="2023" name="Microbiol. Resour. Announc.">
        <title>Complete Genome Sequence of Imperialibacter roseus strain P4T.</title>
        <authorList>
            <person name="Tizabi D.R."/>
            <person name="Bachvaroff T."/>
            <person name="Hill R.T."/>
        </authorList>
    </citation>
    <scope>NUCLEOTIDE SEQUENCE [LARGE SCALE GENOMIC DNA]</scope>
    <source>
        <strain evidence="5 6">P4T</strain>
    </source>
</reference>
<dbReference type="NCBIfam" id="TIGR02727">
    <property type="entry name" value="MTHFS_bact"/>
    <property type="match status" value="1"/>
</dbReference>
<dbReference type="PANTHER" id="PTHR23407">
    <property type="entry name" value="ATPASE INHIBITOR/5-FORMYLTETRAHYDROFOLATE CYCLO-LIGASE"/>
    <property type="match status" value="1"/>
</dbReference>
<dbReference type="PANTHER" id="PTHR23407:SF1">
    <property type="entry name" value="5-FORMYLTETRAHYDROFOLATE CYCLO-LIGASE"/>
    <property type="match status" value="1"/>
</dbReference>
<evidence type="ECO:0000256" key="3">
    <source>
        <dbReference type="ARBA" id="ARBA00022840"/>
    </source>
</evidence>
<dbReference type="EC" id="6.3.3.2" evidence="4"/>
<name>A0ABZ0ISD8_9BACT</name>
<keyword evidence="4" id="KW-0460">Magnesium</keyword>